<dbReference type="GO" id="GO:0030288">
    <property type="term" value="C:outer membrane-bounded periplasmic space"/>
    <property type="evidence" value="ECO:0007669"/>
    <property type="project" value="TreeGrafter"/>
</dbReference>
<protein>
    <submittedName>
        <fullName evidence="6">N-acetylmuramoyl-L-alanine amidase</fullName>
    </submittedName>
</protein>
<keyword evidence="2" id="KW-0961">Cell wall biogenesis/degradation</keyword>
<dbReference type="AlphaFoldDB" id="A0A0M4FU37"/>
<reference evidence="7" key="1">
    <citation type="submission" date="2015-08" db="EMBL/GenBank/DDBJ databases">
        <title>Genome sequencing project for genomic taxonomy and phylogenomics of Bacillus-like bacteria.</title>
        <authorList>
            <person name="Liu B."/>
            <person name="Wang J."/>
            <person name="Zhu Y."/>
            <person name="Liu G."/>
            <person name="Chen Q."/>
            <person name="Chen Z."/>
            <person name="Lan J."/>
            <person name="Che J."/>
            <person name="Ge C."/>
            <person name="Shi H."/>
            <person name="Pan Z."/>
            <person name="Liu X."/>
        </authorList>
    </citation>
    <scope>NUCLEOTIDE SEQUENCE [LARGE SCALE GENOMIC DNA]</scope>
    <source>
        <strain evidence="7">FJAT-4402</strain>
    </source>
</reference>
<dbReference type="GO" id="GO:0008745">
    <property type="term" value="F:N-acetylmuramoyl-L-alanine amidase activity"/>
    <property type="evidence" value="ECO:0007669"/>
    <property type="project" value="InterPro"/>
</dbReference>
<evidence type="ECO:0000313" key="6">
    <source>
        <dbReference type="EMBL" id="ALC81818.1"/>
    </source>
</evidence>
<dbReference type="SMART" id="SM00646">
    <property type="entry name" value="Ami_3"/>
    <property type="match status" value="1"/>
</dbReference>
<feature type="region of interest" description="Disordered" evidence="3">
    <location>
        <begin position="159"/>
        <end position="190"/>
    </location>
</feature>
<dbReference type="GO" id="GO:0009253">
    <property type="term" value="P:peptidoglycan catabolic process"/>
    <property type="evidence" value="ECO:0007669"/>
    <property type="project" value="InterPro"/>
</dbReference>
<evidence type="ECO:0000313" key="7">
    <source>
        <dbReference type="Proteomes" id="UP000067625"/>
    </source>
</evidence>
<keyword evidence="7" id="KW-1185">Reference proteome</keyword>
<dbReference type="InterPro" id="IPR003646">
    <property type="entry name" value="SH3-like_bac-type"/>
</dbReference>
<dbReference type="Pfam" id="PF01520">
    <property type="entry name" value="Amidase_3"/>
    <property type="match status" value="1"/>
</dbReference>
<organism evidence="6 7">
    <name type="scientific">Bacillus gobiensis</name>
    <dbReference type="NCBI Taxonomy" id="1441095"/>
    <lineage>
        <taxon>Bacteria</taxon>
        <taxon>Bacillati</taxon>
        <taxon>Bacillota</taxon>
        <taxon>Bacilli</taxon>
        <taxon>Bacillales</taxon>
        <taxon>Bacillaceae</taxon>
        <taxon>Bacillus</taxon>
    </lineage>
</organism>
<dbReference type="Gene3D" id="3.40.630.40">
    <property type="entry name" value="Zn-dependent exopeptidases"/>
    <property type="match status" value="1"/>
</dbReference>
<dbReference type="SMART" id="SM00287">
    <property type="entry name" value="SH3b"/>
    <property type="match status" value="4"/>
</dbReference>
<evidence type="ECO:0000256" key="2">
    <source>
        <dbReference type="ARBA" id="ARBA00023316"/>
    </source>
</evidence>
<dbReference type="RefSeq" id="WP_053603588.1">
    <property type="nucleotide sequence ID" value="NZ_CP012600.1"/>
</dbReference>
<dbReference type="InterPro" id="IPR002508">
    <property type="entry name" value="MurNAc-LAA_cat"/>
</dbReference>
<dbReference type="CDD" id="cd02696">
    <property type="entry name" value="MurNAc-LAA"/>
    <property type="match status" value="1"/>
</dbReference>
<evidence type="ECO:0000259" key="5">
    <source>
        <dbReference type="PROSITE" id="PS51781"/>
    </source>
</evidence>
<dbReference type="PIRSF" id="PIRSF037846">
    <property type="entry name" value="Autolysin_YrvJ_prd"/>
    <property type="match status" value="1"/>
</dbReference>
<evidence type="ECO:0000256" key="4">
    <source>
        <dbReference type="SAM" id="SignalP"/>
    </source>
</evidence>
<feature type="region of interest" description="Disordered" evidence="3">
    <location>
        <begin position="240"/>
        <end position="263"/>
    </location>
</feature>
<feature type="domain" description="SH3b" evidence="5">
    <location>
        <begin position="177"/>
        <end position="239"/>
    </location>
</feature>
<feature type="compositionally biased region" description="Polar residues" evidence="3">
    <location>
        <begin position="241"/>
        <end position="263"/>
    </location>
</feature>
<dbReference type="PANTHER" id="PTHR30404:SF7">
    <property type="entry name" value="CELL WALL AMIDASE LYTH-RELATED"/>
    <property type="match status" value="1"/>
</dbReference>
<dbReference type="STRING" id="1441095.AM592_09535"/>
<dbReference type="InterPro" id="IPR017293">
    <property type="entry name" value="N-acetylmuramoyl-L-ala_amidase"/>
</dbReference>
<accession>A0A0M4FU37</accession>
<dbReference type="Pfam" id="PF08239">
    <property type="entry name" value="SH3_3"/>
    <property type="match status" value="4"/>
</dbReference>
<evidence type="ECO:0000256" key="1">
    <source>
        <dbReference type="ARBA" id="ARBA00022801"/>
    </source>
</evidence>
<dbReference type="GO" id="GO:0071555">
    <property type="term" value="P:cell wall organization"/>
    <property type="evidence" value="ECO:0007669"/>
    <property type="project" value="UniProtKB-KW"/>
</dbReference>
<dbReference type="EMBL" id="CP012600">
    <property type="protein sequence ID" value="ALC81818.1"/>
    <property type="molecule type" value="Genomic_DNA"/>
</dbReference>
<name>A0A0M4FU37_9BACI</name>
<reference evidence="6 7" key="2">
    <citation type="journal article" date="2016" name="Int. J. Syst. Evol. Microbiol.">
        <title>Bacillus gobiensis sp. nov., isolated from a soil sample.</title>
        <authorList>
            <person name="Liu B."/>
            <person name="Liu G.H."/>
            <person name="Cetin S."/>
            <person name="Schumann P."/>
            <person name="Pan Z.Z."/>
            <person name="Chen Q.Q."/>
        </authorList>
    </citation>
    <scope>NUCLEOTIDE SEQUENCE [LARGE SCALE GENOMIC DNA]</scope>
    <source>
        <strain evidence="6 7">FJAT-4402</strain>
    </source>
</reference>
<dbReference type="PANTHER" id="PTHR30404">
    <property type="entry name" value="N-ACETYLMURAMOYL-L-ALANINE AMIDASE"/>
    <property type="match status" value="1"/>
</dbReference>
<dbReference type="PROSITE" id="PS51781">
    <property type="entry name" value="SH3B"/>
    <property type="match status" value="4"/>
</dbReference>
<feature type="domain" description="SH3b" evidence="5">
    <location>
        <begin position="98"/>
        <end position="160"/>
    </location>
</feature>
<feature type="domain" description="SH3b" evidence="5">
    <location>
        <begin position="264"/>
        <end position="329"/>
    </location>
</feature>
<feature type="chain" id="PRO_5005794417" evidence="4">
    <location>
        <begin position="25"/>
        <end position="525"/>
    </location>
</feature>
<keyword evidence="4" id="KW-0732">Signal</keyword>
<dbReference type="Gene3D" id="2.30.30.40">
    <property type="entry name" value="SH3 Domains"/>
    <property type="match status" value="4"/>
</dbReference>
<gene>
    <name evidence="6" type="ORF">AM592_09535</name>
</gene>
<dbReference type="Proteomes" id="UP000067625">
    <property type="component" value="Chromosome"/>
</dbReference>
<proteinExistence type="predicted"/>
<feature type="compositionally biased region" description="Low complexity" evidence="3">
    <location>
        <begin position="176"/>
        <end position="186"/>
    </location>
</feature>
<feature type="signal peptide" evidence="4">
    <location>
        <begin position="1"/>
        <end position="24"/>
    </location>
</feature>
<evidence type="ECO:0000256" key="3">
    <source>
        <dbReference type="SAM" id="MobiDB-lite"/>
    </source>
</evidence>
<feature type="region of interest" description="Disordered" evidence="3">
    <location>
        <begin position="332"/>
        <end position="359"/>
    </location>
</feature>
<dbReference type="SUPFAM" id="SSF53187">
    <property type="entry name" value="Zn-dependent exopeptidases"/>
    <property type="match status" value="1"/>
</dbReference>
<dbReference type="InterPro" id="IPR050695">
    <property type="entry name" value="N-acetylmuramoyl_amidase_3"/>
</dbReference>
<sequence length="525" mass="57572">MQKKLTAISIIFLLITAVIPVDMAASAEGQARILTDEMNVRGGPGLSYPIVGTATRDQTYPIVSEKDDWVEIQFSPTVKGWVASWLVDKNQAEQSVNNNEVTSNATNLRIRSGPSTSHEILGAFPNGQKAKALERNGDWVKISYENVTGWVSTQFVTEAPSKEAQPQKLKKQADQSAASGSVGVSSLNVRKNPEANSEVVATLNRNTNVSITDEKYGWYEINFNGMSGWVASHYIVKDQSGRQPAKNSSSSENPDNGTSNNTSGEYAIIVYDGTNIRTTPSTSSSIIQRAAKGESFSITSSSNDWYEVTLENGDKGYLASWVVQVSNDPAEEADLPQAPKQSNGTGSIKNKTIVLDPGHGGRDSGTIGYTGSLEKKLTWNTTQLLYRKLQSYGANVYLTRHSDSFVSLQSRVSVSHYRNADAFVSVHYDAHEDRSIHGSTAYYYSETKDKQLASDVQAEIANRSSLDNRGVLFGDFYVIRENQQPSILLELGYLSNPQEEVVISSRSYQEKVTDGIANGLEDYFE</sequence>
<keyword evidence="1" id="KW-0378">Hydrolase</keyword>
<dbReference type="OrthoDB" id="9806267at2"/>
<feature type="domain" description="SH3b" evidence="5">
    <location>
        <begin position="28"/>
        <end position="90"/>
    </location>
</feature>
<dbReference type="PATRIC" id="fig|1441095.3.peg.2101"/>
<feature type="compositionally biased region" description="Polar residues" evidence="3">
    <location>
        <begin position="339"/>
        <end position="350"/>
    </location>
</feature>